<name>A0A0N0RQX7_9FLAO</name>
<sequence length="207" mass="23635">MLIFFAILVVCIILVVVLLPRKELKEDFIPQQEYIPFLWEDAYNQKEILPIANKPHILNEFREIEAFAKEHNTGMGYNGIYVRTEKPTTIQSLGISVDAFSSIFDEYGFKRAGWINYWGNIIATGSTLAFGKSVFTVFAEQENGYIKAICVFLFGIIGKEQDKKSIAEALHFLGTQYNLTLTDWDTLTFFNLSEPADIEAFLSEYCP</sequence>
<protein>
    <submittedName>
        <fullName evidence="1">Uncharacterized protein</fullName>
    </submittedName>
</protein>
<proteinExistence type="predicted"/>
<reference evidence="1 2" key="1">
    <citation type="submission" date="2015-08" db="EMBL/GenBank/DDBJ databases">
        <title>Whole genome sequence of Flavobacterium akiainvivens IK-1T, from decaying Wikstroemia oahuensis, an endemic Hawaiian shrub.</title>
        <authorList>
            <person name="Wan X."/>
            <person name="Hou S."/>
            <person name="Saito J."/>
            <person name="Donachie S."/>
        </authorList>
    </citation>
    <scope>NUCLEOTIDE SEQUENCE [LARGE SCALE GENOMIC DNA]</scope>
    <source>
        <strain evidence="1 2">IK-1</strain>
    </source>
</reference>
<keyword evidence="2" id="KW-1185">Reference proteome</keyword>
<dbReference type="PATRIC" id="fig|1202724.3.peg.3205"/>
<evidence type="ECO:0000313" key="2">
    <source>
        <dbReference type="Proteomes" id="UP000037755"/>
    </source>
</evidence>
<evidence type="ECO:0000313" key="1">
    <source>
        <dbReference type="EMBL" id="KOS07272.1"/>
    </source>
</evidence>
<dbReference type="Proteomes" id="UP000037755">
    <property type="component" value="Unassembled WGS sequence"/>
</dbReference>
<organism evidence="1 2">
    <name type="scientific">Flavobacterium akiainvivens</name>
    <dbReference type="NCBI Taxonomy" id="1202724"/>
    <lineage>
        <taxon>Bacteria</taxon>
        <taxon>Pseudomonadati</taxon>
        <taxon>Bacteroidota</taxon>
        <taxon>Flavobacteriia</taxon>
        <taxon>Flavobacteriales</taxon>
        <taxon>Flavobacteriaceae</taxon>
        <taxon>Flavobacterium</taxon>
    </lineage>
</organism>
<comment type="caution">
    <text evidence="1">The sequence shown here is derived from an EMBL/GenBank/DDBJ whole genome shotgun (WGS) entry which is preliminary data.</text>
</comment>
<dbReference type="EMBL" id="LIYD01000005">
    <property type="protein sequence ID" value="KOS07272.1"/>
    <property type="molecule type" value="Genomic_DNA"/>
</dbReference>
<gene>
    <name evidence="1" type="ORF">AM493_15425</name>
</gene>
<accession>A0A0N0RQX7</accession>
<dbReference type="STRING" id="1202724.AM493_15425"/>
<dbReference type="AlphaFoldDB" id="A0A0N0RQX7"/>
<dbReference type="RefSeq" id="WP_054408924.1">
    <property type="nucleotide sequence ID" value="NZ_FOYA01000005.1"/>
</dbReference>